<keyword evidence="1" id="KW-1133">Transmembrane helix</keyword>
<protein>
    <submittedName>
        <fullName evidence="2">Uncharacterized protein</fullName>
    </submittedName>
</protein>
<organism evidence="2 3">
    <name type="scientific">candidate division WWE3 bacterium RIFCSPHIGHO2_02_FULL_38_14</name>
    <dbReference type="NCBI Taxonomy" id="1802620"/>
    <lineage>
        <taxon>Bacteria</taxon>
        <taxon>Katanobacteria</taxon>
    </lineage>
</organism>
<accession>A0A1F4V8C5</accession>
<evidence type="ECO:0000313" key="2">
    <source>
        <dbReference type="EMBL" id="OGC53435.1"/>
    </source>
</evidence>
<comment type="caution">
    <text evidence="2">The sequence shown here is derived from an EMBL/GenBank/DDBJ whole genome shotgun (WGS) entry which is preliminary data.</text>
</comment>
<dbReference type="STRING" id="1802620.A3D91_00180"/>
<dbReference type="AlphaFoldDB" id="A0A1F4V8C5"/>
<reference evidence="2 3" key="1">
    <citation type="journal article" date="2016" name="Nat. Commun.">
        <title>Thousands of microbial genomes shed light on interconnected biogeochemical processes in an aquifer system.</title>
        <authorList>
            <person name="Anantharaman K."/>
            <person name="Brown C.T."/>
            <person name="Hug L.A."/>
            <person name="Sharon I."/>
            <person name="Castelle C.J."/>
            <person name="Probst A.J."/>
            <person name="Thomas B.C."/>
            <person name="Singh A."/>
            <person name="Wilkins M.J."/>
            <person name="Karaoz U."/>
            <person name="Brodie E.L."/>
            <person name="Williams K.H."/>
            <person name="Hubbard S.S."/>
            <person name="Banfield J.F."/>
        </authorList>
    </citation>
    <scope>NUCLEOTIDE SEQUENCE [LARGE SCALE GENOMIC DNA]</scope>
</reference>
<evidence type="ECO:0000313" key="3">
    <source>
        <dbReference type="Proteomes" id="UP000178127"/>
    </source>
</evidence>
<keyword evidence="1" id="KW-0472">Membrane</keyword>
<dbReference type="EMBL" id="MEVD01000014">
    <property type="protein sequence ID" value="OGC53435.1"/>
    <property type="molecule type" value="Genomic_DNA"/>
</dbReference>
<dbReference type="Proteomes" id="UP000178127">
    <property type="component" value="Unassembled WGS sequence"/>
</dbReference>
<evidence type="ECO:0000256" key="1">
    <source>
        <dbReference type="SAM" id="Phobius"/>
    </source>
</evidence>
<feature type="transmembrane region" description="Helical" evidence="1">
    <location>
        <begin position="12"/>
        <end position="33"/>
    </location>
</feature>
<sequence length="172" mass="20858">MRNPYRLYKTALRNLFLLIPLLYLSVNFCFLNIKFNLVNNVYSDEYFYQYKIKQTTPLLYKNISSKVEFAEKPMSQLLIRPKVTGGLVEFYDFKEQRWDKFSNNWNLNIKNIPFVLLRVHDLEFKKIILSFELLNINNGNKYITNKLYFWSAYEYKEYIKKVNVNILSRISE</sequence>
<name>A0A1F4V8C5_UNCKA</name>
<gene>
    <name evidence="2" type="ORF">A3D91_00180</name>
</gene>
<keyword evidence="1" id="KW-0812">Transmembrane</keyword>
<proteinExistence type="predicted"/>